<proteinExistence type="predicted"/>
<dbReference type="SUPFAM" id="SSF54427">
    <property type="entry name" value="NTF2-like"/>
    <property type="match status" value="1"/>
</dbReference>
<dbReference type="InterPro" id="IPR032710">
    <property type="entry name" value="NTF2-like_dom_sf"/>
</dbReference>
<evidence type="ECO:0000259" key="1">
    <source>
        <dbReference type="Pfam" id="PF02136"/>
    </source>
</evidence>
<dbReference type="RefSeq" id="WP_106258902.1">
    <property type="nucleotide sequence ID" value="NZ_CAWNSW010000163.1"/>
</dbReference>
<dbReference type="OrthoDB" id="465629at2"/>
<gene>
    <name evidence="2" type="ORF">C7B82_22900</name>
</gene>
<comment type="caution">
    <text evidence="2">The sequence shown here is derived from an EMBL/GenBank/DDBJ whole genome shotgun (WGS) entry which is preliminary data.</text>
</comment>
<sequence length="144" mass="15485">MKVLTSPIAQPDATASTTLTIAGVSELVILRYFETLNEGAFQATGHLFAADGEMQPPFEQAVVGVDAIAAYLQAEAKGFNLLPRQGVVKLLDGDCTEVQVVGKVQTTLFSVNVSWLFVLNPEKKLLLAKIKLLASPQELLSLRS</sequence>
<evidence type="ECO:0000313" key="3">
    <source>
        <dbReference type="Proteomes" id="UP000239576"/>
    </source>
</evidence>
<organism evidence="2 3">
    <name type="scientific">Stenomitos frigidus ULC18</name>
    <dbReference type="NCBI Taxonomy" id="2107698"/>
    <lineage>
        <taxon>Bacteria</taxon>
        <taxon>Bacillati</taxon>
        <taxon>Cyanobacteriota</taxon>
        <taxon>Cyanophyceae</taxon>
        <taxon>Leptolyngbyales</taxon>
        <taxon>Leptolyngbyaceae</taxon>
        <taxon>Stenomitos</taxon>
    </lineage>
</organism>
<accession>A0A2T1DYB0</accession>
<keyword evidence="3" id="KW-1185">Reference proteome</keyword>
<reference evidence="3" key="1">
    <citation type="submission" date="2018-02" db="EMBL/GenBank/DDBJ databases">
        <authorList>
            <person name="Moore K."/>
            <person name="Momper L."/>
        </authorList>
    </citation>
    <scope>NUCLEOTIDE SEQUENCE [LARGE SCALE GENOMIC DNA]</scope>
    <source>
        <strain evidence="3">ULC18</strain>
    </source>
</reference>
<dbReference type="Pfam" id="PF02136">
    <property type="entry name" value="NTF2"/>
    <property type="match status" value="1"/>
</dbReference>
<protein>
    <submittedName>
        <fullName evidence="2">Nuclear transport factor 2</fullName>
    </submittedName>
</protein>
<dbReference type="Proteomes" id="UP000239576">
    <property type="component" value="Unassembled WGS sequence"/>
</dbReference>
<name>A0A2T1DYB0_9CYAN</name>
<feature type="domain" description="Nuclear transport factor 2" evidence="1">
    <location>
        <begin position="29"/>
        <end position="123"/>
    </location>
</feature>
<dbReference type="EMBL" id="PVWK01000124">
    <property type="protein sequence ID" value="PSB25478.1"/>
    <property type="molecule type" value="Genomic_DNA"/>
</dbReference>
<dbReference type="AlphaFoldDB" id="A0A2T1DYB0"/>
<dbReference type="InterPro" id="IPR002075">
    <property type="entry name" value="NTF2_dom"/>
</dbReference>
<dbReference type="Gene3D" id="3.10.450.50">
    <property type="match status" value="1"/>
</dbReference>
<evidence type="ECO:0000313" key="2">
    <source>
        <dbReference type="EMBL" id="PSB25478.1"/>
    </source>
</evidence>
<reference evidence="2 3" key="2">
    <citation type="submission" date="2018-03" db="EMBL/GenBank/DDBJ databases">
        <title>The ancient ancestry and fast evolution of plastids.</title>
        <authorList>
            <person name="Moore K.R."/>
            <person name="Magnabosco C."/>
            <person name="Momper L."/>
            <person name="Gold D.A."/>
            <person name="Bosak T."/>
            <person name="Fournier G.P."/>
        </authorList>
    </citation>
    <scope>NUCLEOTIDE SEQUENCE [LARGE SCALE GENOMIC DNA]</scope>
    <source>
        <strain evidence="2 3">ULC18</strain>
    </source>
</reference>